<evidence type="ECO:0000313" key="2">
    <source>
        <dbReference type="Proteomes" id="UP000000212"/>
    </source>
</evidence>
<organism evidence="1 2">
    <name type="scientific">Carnobacterium maltaromaticum LMA28</name>
    <dbReference type="NCBI Taxonomy" id="1234679"/>
    <lineage>
        <taxon>Bacteria</taxon>
        <taxon>Bacillati</taxon>
        <taxon>Bacillota</taxon>
        <taxon>Bacilli</taxon>
        <taxon>Lactobacillales</taxon>
        <taxon>Carnobacteriaceae</taxon>
        <taxon>Carnobacterium</taxon>
    </lineage>
</organism>
<dbReference type="KEGG" id="cml:BN424_3332"/>
<dbReference type="OrthoDB" id="1707128at2"/>
<sequence length="154" mass="17853">MNSYEVLLDEICSNINVVEAELFKATGLLGVYKEGKGIIIDKNMETDLKKTTLMEEYMHSKYTVGNILDQSSIENRKQELLARKYAYIELVPLDALIEAYSLGLTQYYEVADFLEVDIEFLWDATNYYKSTYGTMFQYKGVLIHFSNTITMEFK</sequence>
<gene>
    <name evidence="1" type="ORF">BN424_3332</name>
</gene>
<name>K8ELH1_CARML</name>
<dbReference type="HOGENOM" id="CLU_137904_0_0_9"/>
<accession>K8ELH1</accession>
<evidence type="ECO:0000313" key="1">
    <source>
        <dbReference type="EMBL" id="CCO12753.2"/>
    </source>
</evidence>
<reference evidence="2" key="1">
    <citation type="journal article" date="2013" name="Genome Announc.">
        <title>Complete Chromosome Sequence of Carnobacterium maltaromaticum LMA 28.</title>
        <authorList>
            <person name="Cailliez-Grimal C."/>
            <person name="Chaillou S."/>
            <person name="Anba-Mondoloni J."/>
            <person name="Loux V."/>
            <person name="Afzal M.I."/>
            <person name="Rahman A."/>
            <person name="Kergourlay G."/>
            <person name="Champomier-Verges M.C."/>
            <person name="Zagorec M."/>
            <person name="Dalgaard P."/>
            <person name="Leisner J.J."/>
            <person name="Prevost H."/>
            <person name="Revol-Junelles A.M."/>
            <person name="Borges F."/>
        </authorList>
    </citation>
    <scope>NUCLEOTIDE SEQUENCE</scope>
    <source>
        <strain evidence="2">LMA28</strain>
    </source>
</reference>
<evidence type="ECO:0008006" key="3">
    <source>
        <dbReference type="Google" id="ProtNLM"/>
    </source>
</evidence>
<dbReference type="RefSeq" id="WP_015077721.1">
    <property type="nucleotide sequence ID" value="NC_019425.2"/>
</dbReference>
<protein>
    <recommendedName>
        <fullName evidence="3">IrrE N-terminal-like domain-containing protein</fullName>
    </recommendedName>
</protein>
<dbReference type="AlphaFoldDB" id="K8ELH1"/>
<dbReference type="EMBL" id="HE999757">
    <property type="protein sequence ID" value="CCO12753.2"/>
    <property type="molecule type" value="Genomic_DNA"/>
</dbReference>
<dbReference type="STRING" id="1234679.BN424_3332"/>
<proteinExistence type="predicted"/>
<keyword evidence="2" id="KW-1185">Reference proteome</keyword>
<dbReference type="eggNOG" id="COG2856">
    <property type="taxonomic scope" value="Bacteria"/>
</dbReference>
<dbReference type="Proteomes" id="UP000000212">
    <property type="component" value="Chromosome"/>
</dbReference>